<evidence type="ECO:0000256" key="8">
    <source>
        <dbReference type="ARBA" id="ARBA00023002"/>
    </source>
</evidence>
<dbReference type="PROSITE" id="PS00059">
    <property type="entry name" value="ADH_ZINC"/>
    <property type="match status" value="1"/>
</dbReference>
<sequence>MSANTELQWKGYAVHDTKEWDQFKVVDFKPKQFEDKDVDIKIEYCGVCGSDIHTITGGWGDVHLPLITGHEITGHVVRVGPKVTEFKVGDRVGVGAQVGSCYDCKRCKGGSENYCHKAIHTYNSLYPDGTVSQGGYATAIRANEQFVFRIPDELPLEQASPMMCAGITVYSPLKTNGAGPGKSVGVIGIGGLGHFALQFAKALGSDRVVAFSHSENKKDDAFALGATDFVNTGDKNWVKDWSDTLDIILCTVDVSHHIPLSDIFATLKVHGRCIMVALPDDALPGINAFDMTTSGVLLGGSHIGSKAEVVEMLELAVKKGVKSYIQMLPSMSSSSSRASVGLIGHAIVVKEAGKAVQGVKSGKIRYRYVLKVDI</sequence>
<evidence type="ECO:0000256" key="10">
    <source>
        <dbReference type="ARBA" id="ARBA00050997"/>
    </source>
</evidence>
<evidence type="ECO:0000256" key="7">
    <source>
        <dbReference type="ARBA" id="ARBA00022857"/>
    </source>
</evidence>
<proteinExistence type="inferred from homology"/>
<dbReference type="Pfam" id="PF08240">
    <property type="entry name" value="ADH_N"/>
    <property type="match status" value="1"/>
</dbReference>
<evidence type="ECO:0000256" key="9">
    <source>
        <dbReference type="ARBA" id="ARBA00024074"/>
    </source>
</evidence>
<dbReference type="GO" id="GO:0008106">
    <property type="term" value="F:alcohol dehydrogenase (NADP+) activity"/>
    <property type="evidence" value="ECO:0007669"/>
    <property type="project" value="UniProtKB-EC"/>
</dbReference>
<evidence type="ECO:0000259" key="12">
    <source>
        <dbReference type="SMART" id="SM00829"/>
    </source>
</evidence>
<keyword evidence="6 11" id="KW-0862">Zinc</keyword>
<dbReference type="InterPro" id="IPR013154">
    <property type="entry name" value="ADH-like_N"/>
</dbReference>
<dbReference type="Pfam" id="PF00107">
    <property type="entry name" value="ADH_zinc_N"/>
    <property type="match status" value="1"/>
</dbReference>
<evidence type="ECO:0000256" key="2">
    <source>
        <dbReference type="ARBA" id="ARBA00008072"/>
    </source>
</evidence>
<keyword evidence="7" id="KW-0521">NADP</keyword>
<comment type="catalytic activity">
    <reaction evidence="10">
        <text>a primary alcohol + NADP(+) = an aldehyde + NADPH + H(+)</text>
        <dbReference type="Rhea" id="RHEA:15937"/>
        <dbReference type="ChEBI" id="CHEBI:15378"/>
        <dbReference type="ChEBI" id="CHEBI:15734"/>
        <dbReference type="ChEBI" id="CHEBI:17478"/>
        <dbReference type="ChEBI" id="CHEBI:57783"/>
        <dbReference type="ChEBI" id="CHEBI:58349"/>
        <dbReference type="EC" id="1.1.1.2"/>
    </reaction>
    <physiologicalReaction direction="left-to-right" evidence="10">
        <dbReference type="Rhea" id="RHEA:15938"/>
    </physiologicalReaction>
    <physiologicalReaction direction="right-to-left" evidence="10">
        <dbReference type="Rhea" id="RHEA:15939"/>
    </physiologicalReaction>
</comment>
<dbReference type="InterPro" id="IPR047109">
    <property type="entry name" value="CAD-like"/>
</dbReference>
<protein>
    <recommendedName>
        <fullName evidence="9">alcohol dehydrogenase (NADP(+))</fullName>
        <ecNumber evidence="9">1.1.1.2</ecNumber>
    </recommendedName>
</protein>
<dbReference type="CDD" id="cd05283">
    <property type="entry name" value="CAD1"/>
    <property type="match status" value="1"/>
</dbReference>
<dbReference type="EC" id="1.1.1.2" evidence="9"/>
<dbReference type="InterPro" id="IPR020843">
    <property type="entry name" value="ER"/>
</dbReference>
<evidence type="ECO:0000256" key="11">
    <source>
        <dbReference type="RuleBase" id="RU361277"/>
    </source>
</evidence>
<comment type="similarity">
    <text evidence="2 11">Belongs to the zinc-containing alcohol dehydrogenase family.</text>
</comment>
<evidence type="ECO:0000256" key="3">
    <source>
        <dbReference type="ARBA" id="ARBA00011738"/>
    </source>
</evidence>
<dbReference type="GO" id="GO:0008270">
    <property type="term" value="F:zinc ion binding"/>
    <property type="evidence" value="ECO:0007669"/>
    <property type="project" value="InterPro"/>
</dbReference>
<dbReference type="Gene3D" id="3.40.50.720">
    <property type="entry name" value="NAD(P)-binding Rossmann-like Domain"/>
    <property type="match status" value="1"/>
</dbReference>
<keyword evidence="4" id="KW-0597">Phosphoprotein</keyword>
<dbReference type="OrthoDB" id="1879366at2759"/>
<dbReference type="SMART" id="SM00829">
    <property type="entry name" value="PKS_ER"/>
    <property type="match status" value="1"/>
</dbReference>
<dbReference type="AlphaFoldDB" id="A0A8H6HI45"/>
<comment type="caution">
    <text evidence="13">The sequence shown here is derived from an EMBL/GenBank/DDBJ whole genome shotgun (WGS) entry which is preliminary data.</text>
</comment>
<evidence type="ECO:0000256" key="6">
    <source>
        <dbReference type="ARBA" id="ARBA00022833"/>
    </source>
</evidence>
<dbReference type="InterPro" id="IPR011032">
    <property type="entry name" value="GroES-like_sf"/>
</dbReference>
<gene>
    <name evidence="13" type="ORF">DFP72DRAFT_1035443</name>
</gene>
<accession>A0A8H6HI45</accession>
<organism evidence="13 14">
    <name type="scientific">Ephemerocybe angulata</name>
    <dbReference type="NCBI Taxonomy" id="980116"/>
    <lineage>
        <taxon>Eukaryota</taxon>
        <taxon>Fungi</taxon>
        <taxon>Dikarya</taxon>
        <taxon>Basidiomycota</taxon>
        <taxon>Agaricomycotina</taxon>
        <taxon>Agaricomycetes</taxon>
        <taxon>Agaricomycetidae</taxon>
        <taxon>Agaricales</taxon>
        <taxon>Agaricineae</taxon>
        <taxon>Psathyrellaceae</taxon>
        <taxon>Ephemerocybe</taxon>
    </lineage>
</organism>
<dbReference type="Gene3D" id="3.90.180.10">
    <property type="entry name" value="Medium-chain alcohol dehydrogenases, catalytic domain"/>
    <property type="match status" value="1"/>
</dbReference>
<dbReference type="SUPFAM" id="SSF51735">
    <property type="entry name" value="NAD(P)-binding Rossmann-fold domains"/>
    <property type="match status" value="1"/>
</dbReference>
<evidence type="ECO:0000313" key="14">
    <source>
        <dbReference type="Proteomes" id="UP000521943"/>
    </source>
</evidence>
<dbReference type="InterPro" id="IPR013149">
    <property type="entry name" value="ADH-like_C"/>
</dbReference>
<evidence type="ECO:0000256" key="1">
    <source>
        <dbReference type="ARBA" id="ARBA00001947"/>
    </source>
</evidence>
<dbReference type="Proteomes" id="UP000521943">
    <property type="component" value="Unassembled WGS sequence"/>
</dbReference>
<comment type="subunit">
    <text evidence="3">Homodimer.</text>
</comment>
<evidence type="ECO:0000256" key="4">
    <source>
        <dbReference type="ARBA" id="ARBA00022553"/>
    </source>
</evidence>
<dbReference type="GO" id="GO:0006066">
    <property type="term" value="P:alcohol metabolic process"/>
    <property type="evidence" value="ECO:0007669"/>
    <property type="project" value="UniProtKB-ARBA"/>
</dbReference>
<keyword evidence="14" id="KW-1185">Reference proteome</keyword>
<feature type="domain" description="Enoyl reductase (ER)" evidence="12">
    <location>
        <begin position="13"/>
        <end position="370"/>
    </location>
</feature>
<dbReference type="PROSITE" id="PS00065">
    <property type="entry name" value="D_2_HYDROXYACID_DH_1"/>
    <property type="match status" value="1"/>
</dbReference>
<dbReference type="InterPro" id="IPR029752">
    <property type="entry name" value="D-isomer_DH_CS1"/>
</dbReference>
<dbReference type="InterPro" id="IPR036291">
    <property type="entry name" value="NAD(P)-bd_dom_sf"/>
</dbReference>
<dbReference type="FunFam" id="3.40.50.720:FF:000158">
    <property type="entry name" value="Zinc-binding alcohol dehydrogenase"/>
    <property type="match status" value="1"/>
</dbReference>
<dbReference type="SUPFAM" id="SSF50129">
    <property type="entry name" value="GroES-like"/>
    <property type="match status" value="1"/>
</dbReference>
<evidence type="ECO:0000313" key="13">
    <source>
        <dbReference type="EMBL" id="KAF6746213.1"/>
    </source>
</evidence>
<name>A0A8H6HI45_9AGAR</name>
<dbReference type="InterPro" id="IPR002328">
    <property type="entry name" value="ADH_Zn_CS"/>
</dbReference>
<comment type="cofactor">
    <cofactor evidence="1 11">
        <name>Zn(2+)</name>
        <dbReference type="ChEBI" id="CHEBI:29105"/>
    </cofactor>
</comment>
<dbReference type="EMBL" id="JACGCI010000095">
    <property type="protein sequence ID" value="KAF6746213.1"/>
    <property type="molecule type" value="Genomic_DNA"/>
</dbReference>
<evidence type="ECO:0000256" key="5">
    <source>
        <dbReference type="ARBA" id="ARBA00022723"/>
    </source>
</evidence>
<keyword evidence="5 11" id="KW-0479">Metal-binding</keyword>
<keyword evidence="8" id="KW-0560">Oxidoreductase</keyword>
<dbReference type="PANTHER" id="PTHR42683">
    <property type="entry name" value="ALDEHYDE REDUCTASE"/>
    <property type="match status" value="1"/>
</dbReference>
<reference evidence="13 14" key="1">
    <citation type="submission" date="2020-07" db="EMBL/GenBank/DDBJ databases">
        <title>Comparative genomics of pyrophilous fungi reveals a link between fire events and developmental genes.</title>
        <authorList>
            <consortium name="DOE Joint Genome Institute"/>
            <person name="Steindorff A.S."/>
            <person name="Carver A."/>
            <person name="Calhoun S."/>
            <person name="Stillman K."/>
            <person name="Liu H."/>
            <person name="Lipzen A."/>
            <person name="Pangilinan J."/>
            <person name="Labutti K."/>
            <person name="Bruns T.D."/>
            <person name="Grigoriev I.V."/>
        </authorList>
    </citation>
    <scope>NUCLEOTIDE SEQUENCE [LARGE SCALE GENOMIC DNA]</scope>
    <source>
        <strain evidence="13 14">CBS 144469</strain>
    </source>
</reference>